<dbReference type="InterPro" id="IPR010730">
    <property type="entry name" value="HET"/>
</dbReference>
<feature type="domain" description="Heterokaryon incompatibility" evidence="1">
    <location>
        <begin position="12"/>
        <end position="199"/>
    </location>
</feature>
<reference evidence="3" key="1">
    <citation type="journal article" date="2007" name="Plant Cell">
        <title>Dothideomycete-plant interactions illuminated by genome sequencing and EST analysis of the wheat pathogen Stagonospora nodorum.</title>
        <authorList>
            <person name="Hane J.K."/>
            <person name="Lowe R.G."/>
            <person name="Solomon P.S."/>
            <person name="Tan K.C."/>
            <person name="Schoch C.L."/>
            <person name="Spatafora J.W."/>
            <person name="Crous P.W."/>
            <person name="Kodira C."/>
            <person name="Birren B.W."/>
            <person name="Galagan J.E."/>
            <person name="Torriani S.F."/>
            <person name="McDonald B.A."/>
            <person name="Oliver R.P."/>
        </authorList>
    </citation>
    <scope>NUCLEOTIDE SEQUENCE [LARGE SCALE GENOMIC DNA]</scope>
    <source>
        <strain evidence="3">SN15 / ATCC MYA-4574 / FGSC 10173</strain>
    </source>
</reference>
<dbReference type="InParanoid" id="Q0UTZ4"/>
<evidence type="ECO:0000313" key="2">
    <source>
        <dbReference type="EMBL" id="EAT88530.1"/>
    </source>
</evidence>
<organism evidence="2 3">
    <name type="scientific">Phaeosphaeria nodorum (strain SN15 / ATCC MYA-4574 / FGSC 10173)</name>
    <name type="common">Glume blotch fungus</name>
    <name type="synonym">Parastagonospora nodorum</name>
    <dbReference type="NCBI Taxonomy" id="321614"/>
    <lineage>
        <taxon>Eukaryota</taxon>
        <taxon>Fungi</taxon>
        <taxon>Dikarya</taxon>
        <taxon>Ascomycota</taxon>
        <taxon>Pezizomycotina</taxon>
        <taxon>Dothideomycetes</taxon>
        <taxon>Pleosporomycetidae</taxon>
        <taxon>Pleosporales</taxon>
        <taxon>Pleosporineae</taxon>
        <taxon>Phaeosphaeriaceae</taxon>
        <taxon>Parastagonospora</taxon>
    </lineage>
</organism>
<dbReference type="PANTHER" id="PTHR33112">
    <property type="entry name" value="DOMAIN PROTEIN, PUTATIVE-RELATED"/>
    <property type="match status" value="1"/>
</dbReference>
<dbReference type="GeneID" id="5972051"/>
<dbReference type="PANTHER" id="PTHR33112:SF1">
    <property type="entry name" value="HETEROKARYON INCOMPATIBILITY DOMAIN-CONTAINING PROTEIN"/>
    <property type="match status" value="1"/>
</dbReference>
<gene>
    <name evidence="2" type="ORF">SNOG_04770</name>
</gene>
<dbReference type="EMBL" id="CH445330">
    <property type="protein sequence ID" value="EAT88530.1"/>
    <property type="molecule type" value="Genomic_DNA"/>
</dbReference>
<dbReference type="AlphaFoldDB" id="Q0UTZ4"/>
<dbReference type="Pfam" id="PF06985">
    <property type="entry name" value="HET"/>
    <property type="match status" value="1"/>
</dbReference>
<evidence type="ECO:0000259" key="1">
    <source>
        <dbReference type="Pfam" id="PF06985"/>
    </source>
</evidence>
<accession>Q0UTZ4</accession>
<dbReference type="Proteomes" id="UP000001055">
    <property type="component" value="Unassembled WGS sequence"/>
</dbReference>
<protein>
    <recommendedName>
        <fullName evidence="1">Heterokaryon incompatibility domain-containing protein</fullName>
    </recommendedName>
</protein>
<name>Q0UTZ4_PHANO</name>
<dbReference type="STRING" id="321614.Q0UTZ4"/>
<dbReference type="OMA" id="MIVTINI"/>
<dbReference type="RefSeq" id="XP_001795183.1">
    <property type="nucleotide sequence ID" value="XM_001795131.1"/>
</dbReference>
<proteinExistence type="predicted"/>
<sequence length="249" mass="28147">MCIVPGISAHRYVALSYVWSRADSDNPQMQPFDEDLFVKNDRTAPLSLPQTLLLNDTTLVDLQNPGYLQREENKQRIPAVIKHAIELILALNERYLWVDRLCIVQNNLGDGGTLSQVAVMDKIYASAFLTIIAAASEDMYAMRSTMGWPMFSAQEAPALERGLGDAPPELSKRSHARITRDRYGRLAQSKWASRGCYQEQILCNRCVVFVDEGLLWDCRYSVWDAVDLHPGHVAYVKAFDTESRSLFST</sequence>
<evidence type="ECO:0000313" key="3">
    <source>
        <dbReference type="Proteomes" id="UP000001055"/>
    </source>
</evidence>
<dbReference type="KEGG" id="pno:SNOG_04770"/>